<dbReference type="Gene3D" id="3.30.70.270">
    <property type="match status" value="1"/>
</dbReference>
<feature type="transmembrane region" description="Helical" evidence="1">
    <location>
        <begin position="144"/>
        <end position="162"/>
    </location>
</feature>
<reference evidence="3" key="1">
    <citation type="submission" date="2018-06" db="EMBL/GenBank/DDBJ databases">
        <authorList>
            <person name="Zhirakovskaya E."/>
        </authorList>
    </citation>
    <scope>NUCLEOTIDE SEQUENCE</scope>
</reference>
<evidence type="ECO:0000256" key="1">
    <source>
        <dbReference type="SAM" id="Phobius"/>
    </source>
</evidence>
<keyword evidence="1" id="KW-1133">Transmembrane helix</keyword>
<gene>
    <name evidence="3" type="ORF">MNBD_GAMMA17-1375</name>
</gene>
<sequence length="336" mass="37824">MENQSYYSPIKHRFIYYGLPLCTFALFAGAYFDFMDGLITGTIVHLVLATISLAMIFITHHFKRPVLAIHTFLFLSFLALGGQFFVSPEDITSSIWMGVFPIFFLFVAGVKIGFWWSLLLMILFTGRLYIYPKVTGIAGISDVVYANTAMAFSLSIAMAFLYEKVSNQYQASLDKQAKTDYLTGINNRRAISIALKNEILLANRHKRPFSILLMDLDYFKKINDKYGHDVGDEVLRSVAKIISESVRATDVVARWGGEEFLILLPETDVNGSKIIAEKVRDKIASHQFPEVNHITLSIGVSIMVLDVDNAETLVKKSDLALYRAKETGRNCVEIAE</sequence>
<evidence type="ECO:0000313" key="3">
    <source>
        <dbReference type="EMBL" id="VAW88291.1"/>
    </source>
</evidence>
<feature type="domain" description="GGDEF" evidence="2">
    <location>
        <begin position="207"/>
        <end position="336"/>
    </location>
</feature>
<protein>
    <recommendedName>
        <fullName evidence="2">GGDEF domain-containing protein</fullName>
    </recommendedName>
</protein>
<dbReference type="GO" id="GO:0052621">
    <property type="term" value="F:diguanylate cyclase activity"/>
    <property type="evidence" value="ECO:0007669"/>
    <property type="project" value="TreeGrafter"/>
</dbReference>
<evidence type="ECO:0000259" key="2">
    <source>
        <dbReference type="PROSITE" id="PS50887"/>
    </source>
</evidence>
<dbReference type="SMART" id="SM00267">
    <property type="entry name" value="GGDEF"/>
    <property type="match status" value="1"/>
</dbReference>
<keyword evidence="1" id="KW-0812">Transmembrane</keyword>
<dbReference type="InterPro" id="IPR050469">
    <property type="entry name" value="Diguanylate_Cyclase"/>
</dbReference>
<dbReference type="NCBIfam" id="TIGR00254">
    <property type="entry name" value="GGDEF"/>
    <property type="match status" value="1"/>
</dbReference>
<dbReference type="InterPro" id="IPR000160">
    <property type="entry name" value="GGDEF_dom"/>
</dbReference>
<dbReference type="EMBL" id="UOFQ01000093">
    <property type="protein sequence ID" value="VAW88291.1"/>
    <property type="molecule type" value="Genomic_DNA"/>
</dbReference>
<keyword evidence="1" id="KW-0472">Membrane</keyword>
<feature type="transmembrane region" description="Helical" evidence="1">
    <location>
        <begin position="14"/>
        <end position="32"/>
    </location>
</feature>
<dbReference type="SUPFAM" id="SSF55073">
    <property type="entry name" value="Nucleotide cyclase"/>
    <property type="match status" value="1"/>
</dbReference>
<feature type="transmembrane region" description="Helical" evidence="1">
    <location>
        <begin position="38"/>
        <end position="59"/>
    </location>
</feature>
<feature type="transmembrane region" description="Helical" evidence="1">
    <location>
        <begin position="98"/>
        <end position="124"/>
    </location>
</feature>
<name>A0A3B0Z9R6_9ZZZZ</name>
<dbReference type="InterPro" id="IPR043128">
    <property type="entry name" value="Rev_trsase/Diguanyl_cyclase"/>
</dbReference>
<dbReference type="PROSITE" id="PS50887">
    <property type="entry name" value="GGDEF"/>
    <property type="match status" value="1"/>
</dbReference>
<dbReference type="InterPro" id="IPR029787">
    <property type="entry name" value="Nucleotide_cyclase"/>
</dbReference>
<dbReference type="PANTHER" id="PTHR45138:SF9">
    <property type="entry name" value="DIGUANYLATE CYCLASE DGCM-RELATED"/>
    <property type="match status" value="1"/>
</dbReference>
<feature type="transmembrane region" description="Helical" evidence="1">
    <location>
        <begin position="66"/>
        <end position="86"/>
    </location>
</feature>
<dbReference type="InterPro" id="IPR048435">
    <property type="entry name" value="MASE6"/>
</dbReference>
<dbReference type="FunFam" id="3.30.70.270:FF:000001">
    <property type="entry name" value="Diguanylate cyclase domain protein"/>
    <property type="match status" value="1"/>
</dbReference>
<organism evidence="3">
    <name type="scientific">hydrothermal vent metagenome</name>
    <dbReference type="NCBI Taxonomy" id="652676"/>
    <lineage>
        <taxon>unclassified sequences</taxon>
        <taxon>metagenomes</taxon>
        <taxon>ecological metagenomes</taxon>
    </lineage>
</organism>
<dbReference type="Pfam" id="PF20966">
    <property type="entry name" value="MASE6"/>
    <property type="match status" value="1"/>
</dbReference>
<dbReference type="AlphaFoldDB" id="A0A3B0Z9R6"/>
<dbReference type="Pfam" id="PF00990">
    <property type="entry name" value="GGDEF"/>
    <property type="match status" value="1"/>
</dbReference>
<dbReference type="PANTHER" id="PTHR45138">
    <property type="entry name" value="REGULATORY COMPONENTS OF SENSORY TRANSDUCTION SYSTEM"/>
    <property type="match status" value="1"/>
</dbReference>
<dbReference type="CDD" id="cd01949">
    <property type="entry name" value="GGDEF"/>
    <property type="match status" value="1"/>
</dbReference>
<accession>A0A3B0Z9R6</accession>
<proteinExistence type="predicted"/>